<dbReference type="GO" id="GO:0019104">
    <property type="term" value="F:DNA N-glycosylase activity"/>
    <property type="evidence" value="ECO:0007669"/>
    <property type="project" value="TreeGrafter"/>
</dbReference>
<keyword evidence="3" id="KW-0004">4Fe-4S</keyword>
<dbReference type="InterPro" id="IPR003651">
    <property type="entry name" value="Endonuclease3_FeS-loop_motif"/>
</dbReference>
<comment type="caution">
    <text evidence="13">The sequence shown here is derived from an EMBL/GenBank/DDBJ whole genome shotgun (WGS) entry which is preliminary data.</text>
</comment>
<dbReference type="GO" id="GO:0006285">
    <property type="term" value="P:base-excision repair, AP site formation"/>
    <property type="evidence" value="ECO:0007669"/>
    <property type="project" value="TreeGrafter"/>
</dbReference>
<gene>
    <name evidence="13" type="ORF">ENM60_01445</name>
</gene>
<reference evidence="13" key="1">
    <citation type="journal article" date="2020" name="mSystems">
        <title>Genome- and Community-Level Interaction Insights into Carbon Utilization and Element Cycling Functions of Hydrothermarchaeota in Hydrothermal Sediment.</title>
        <authorList>
            <person name="Zhou Z."/>
            <person name="Liu Y."/>
            <person name="Xu W."/>
            <person name="Pan J."/>
            <person name="Luo Z.H."/>
            <person name="Li M."/>
        </authorList>
    </citation>
    <scope>NUCLEOTIDE SEQUENCE [LARGE SCALE GENOMIC DNA]</scope>
    <source>
        <strain evidence="13">SpSt-110</strain>
    </source>
</reference>
<dbReference type="InterPro" id="IPR023170">
    <property type="entry name" value="HhH_base_excis_C"/>
</dbReference>
<dbReference type="InterPro" id="IPR004035">
    <property type="entry name" value="Endouclease-III_FeS-bd_BS"/>
</dbReference>
<evidence type="ECO:0000256" key="10">
    <source>
        <dbReference type="ARBA" id="ARBA00023295"/>
    </source>
</evidence>
<evidence type="ECO:0000256" key="8">
    <source>
        <dbReference type="ARBA" id="ARBA00023014"/>
    </source>
</evidence>
<dbReference type="PANTHER" id="PTHR10359">
    <property type="entry name" value="A/G-SPECIFIC ADENINE GLYCOSYLASE/ENDONUCLEASE III"/>
    <property type="match status" value="1"/>
</dbReference>
<dbReference type="SMART" id="SM00525">
    <property type="entry name" value="FES"/>
    <property type="match status" value="1"/>
</dbReference>
<evidence type="ECO:0000256" key="2">
    <source>
        <dbReference type="ARBA" id="ARBA00008343"/>
    </source>
</evidence>
<keyword evidence="4" id="KW-0479">Metal-binding</keyword>
<proteinExistence type="inferred from homology"/>
<keyword evidence="8" id="KW-0411">Iron-sulfur</keyword>
<comment type="similarity">
    <text evidence="2">Belongs to the Nth/MutY family.</text>
</comment>
<feature type="domain" description="HhH-GPD" evidence="12">
    <location>
        <begin position="41"/>
        <end position="198"/>
    </location>
</feature>
<dbReference type="AlphaFoldDB" id="A0A7J3XXL9"/>
<keyword evidence="10" id="KW-0326">Glycosidase</keyword>
<dbReference type="Pfam" id="PF10576">
    <property type="entry name" value="EndIII_4Fe-2S"/>
    <property type="match status" value="1"/>
</dbReference>
<keyword evidence="9" id="KW-0234">DNA repair</keyword>
<dbReference type="CDD" id="cd00056">
    <property type="entry name" value="ENDO3c"/>
    <property type="match status" value="1"/>
</dbReference>
<name>A0A7J3XXL9_9CREN</name>
<organism evidence="13">
    <name type="scientific">Thermogladius calderae</name>
    <dbReference type="NCBI Taxonomy" id="1200300"/>
    <lineage>
        <taxon>Archaea</taxon>
        <taxon>Thermoproteota</taxon>
        <taxon>Thermoprotei</taxon>
        <taxon>Desulfurococcales</taxon>
        <taxon>Desulfurococcaceae</taxon>
        <taxon>Thermogladius</taxon>
    </lineage>
</organism>
<dbReference type="Gene3D" id="1.10.1670.10">
    <property type="entry name" value="Helix-hairpin-Helix base-excision DNA repair enzymes (C-terminal)"/>
    <property type="match status" value="1"/>
</dbReference>
<evidence type="ECO:0000256" key="9">
    <source>
        <dbReference type="ARBA" id="ARBA00023204"/>
    </source>
</evidence>
<evidence type="ECO:0000256" key="1">
    <source>
        <dbReference type="ARBA" id="ARBA00001966"/>
    </source>
</evidence>
<keyword evidence="13" id="KW-0540">Nuclease</keyword>
<dbReference type="PANTHER" id="PTHR10359:SF18">
    <property type="entry name" value="ENDONUCLEASE III"/>
    <property type="match status" value="1"/>
</dbReference>
<evidence type="ECO:0000256" key="6">
    <source>
        <dbReference type="ARBA" id="ARBA00022801"/>
    </source>
</evidence>
<dbReference type="GO" id="GO:0004519">
    <property type="term" value="F:endonuclease activity"/>
    <property type="evidence" value="ECO:0007669"/>
    <property type="project" value="UniProtKB-KW"/>
</dbReference>
<keyword evidence="11" id="KW-0175">Coiled coil</keyword>
<evidence type="ECO:0000259" key="12">
    <source>
        <dbReference type="SMART" id="SM00478"/>
    </source>
</evidence>
<dbReference type="Gene3D" id="1.10.340.30">
    <property type="entry name" value="Hypothetical protein, domain 2"/>
    <property type="match status" value="1"/>
</dbReference>
<comment type="cofactor">
    <cofactor evidence="1">
        <name>[4Fe-4S] cluster</name>
        <dbReference type="ChEBI" id="CHEBI:49883"/>
    </cofactor>
</comment>
<dbReference type="SMART" id="SM00478">
    <property type="entry name" value="ENDO3c"/>
    <property type="match status" value="1"/>
</dbReference>
<dbReference type="GO" id="GO:0046872">
    <property type="term" value="F:metal ion binding"/>
    <property type="evidence" value="ECO:0007669"/>
    <property type="project" value="UniProtKB-KW"/>
</dbReference>
<evidence type="ECO:0000256" key="3">
    <source>
        <dbReference type="ARBA" id="ARBA00022485"/>
    </source>
</evidence>
<dbReference type="Pfam" id="PF00730">
    <property type="entry name" value="HhH-GPD"/>
    <property type="match status" value="1"/>
</dbReference>
<sequence>MGETCGRIGEELSRKYAIDSRRFIGLLARGNLFELLVAVVLSQNTSDRNAIRAFENLKGKLGVITPETVASLSIEELAELIRPAGLHAQRARRIKEIAEALKGRLQEFEARIRELDAADAREVLKQFRGVGDKTADVILLVYFGKKVFPVDTHIKRITQRLGFVKSGSYREISSFWSRCLPPEKYLEAHLLLIEHGRETCRARRPLCGECPLRDLCEFYRNALDPGV</sequence>
<dbReference type="InterPro" id="IPR003265">
    <property type="entry name" value="HhH-GPD_domain"/>
</dbReference>
<evidence type="ECO:0000256" key="11">
    <source>
        <dbReference type="SAM" id="Coils"/>
    </source>
</evidence>
<protein>
    <submittedName>
        <fullName evidence="13">Endonuclease III</fullName>
    </submittedName>
</protein>
<dbReference type="GO" id="GO:0051539">
    <property type="term" value="F:4 iron, 4 sulfur cluster binding"/>
    <property type="evidence" value="ECO:0007669"/>
    <property type="project" value="UniProtKB-KW"/>
</dbReference>
<dbReference type="InterPro" id="IPR011257">
    <property type="entry name" value="DNA_glycosylase"/>
</dbReference>
<accession>A0A7J3XXL9</accession>
<dbReference type="SUPFAM" id="SSF48150">
    <property type="entry name" value="DNA-glycosylase"/>
    <property type="match status" value="1"/>
</dbReference>
<dbReference type="PIRSF" id="PIRSF001435">
    <property type="entry name" value="Nth"/>
    <property type="match status" value="1"/>
</dbReference>
<evidence type="ECO:0000313" key="13">
    <source>
        <dbReference type="EMBL" id="HHP67452.1"/>
    </source>
</evidence>
<evidence type="ECO:0000256" key="5">
    <source>
        <dbReference type="ARBA" id="ARBA00022763"/>
    </source>
</evidence>
<keyword evidence="5" id="KW-0227">DNA damage</keyword>
<evidence type="ECO:0000256" key="4">
    <source>
        <dbReference type="ARBA" id="ARBA00022723"/>
    </source>
</evidence>
<dbReference type="PROSITE" id="PS00764">
    <property type="entry name" value="ENDONUCLEASE_III_1"/>
    <property type="match status" value="1"/>
</dbReference>
<keyword evidence="6" id="KW-0378">Hydrolase</keyword>
<keyword evidence="13" id="KW-0255">Endonuclease</keyword>
<dbReference type="EMBL" id="DRYK01000025">
    <property type="protein sequence ID" value="HHP67452.1"/>
    <property type="molecule type" value="Genomic_DNA"/>
</dbReference>
<keyword evidence="7" id="KW-0408">Iron</keyword>
<feature type="coiled-coil region" evidence="11">
    <location>
        <begin position="91"/>
        <end position="118"/>
    </location>
</feature>
<evidence type="ECO:0000256" key="7">
    <source>
        <dbReference type="ARBA" id="ARBA00023004"/>
    </source>
</evidence>